<dbReference type="InParanoid" id="A0A1B7MDN3"/>
<protein>
    <submittedName>
        <fullName evidence="1">Uncharacterized protein</fullName>
    </submittedName>
</protein>
<organism evidence="1 2">
    <name type="scientific">Rhizopogon vinicolor AM-OR11-026</name>
    <dbReference type="NCBI Taxonomy" id="1314800"/>
    <lineage>
        <taxon>Eukaryota</taxon>
        <taxon>Fungi</taxon>
        <taxon>Dikarya</taxon>
        <taxon>Basidiomycota</taxon>
        <taxon>Agaricomycotina</taxon>
        <taxon>Agaricomycetes</taxon>
        <taxon>Agaricomycetidae</taxon>
        <taxon>Boletales</taxon>
        <taxon>Suillineae</taxon>
        <taxon>Rhizopogonaceae</taxon>
        <taxon>Rhizopogon</taxon>
    </lineage>
</organism>
<dbReference type="Proteomes" id="UP000092154">
    <property type="component" value="Unassembled WGS sequence"/>
</dbReference>
<dbReference type="EMBL" id="KV450051">
    <property type="protein sequence ID" value="OAX30704.1"/>
    <property type="molecule type" value="Genomic_DNA"/>
</dbReference>
<evidence type="ECO:0000313" key="2">
    <source>
        <dbReference type="Proteomes" id="UP000092154"/>
    </source>
</evidence>
<name>A0A1B7MDN3_9AGAM</name>
<dbReference type="AlphaFoldDB" id="A0A1B7MDN3"/>
<proteinExistence type="predicted"/>
<keyword evidence="2" id="KW-1185">Reference proteome</keyword>
<gene>
    <name evidence="1" type="ORF">K503DRAFT_186862</name>
</gene>
<evidence type="ECO:0000313" key="1">
    <source>
        <dbReference type="EMBL" id="OAX30704.1"/>
    </source>
</evidence>
<reference evidence="1 2" key="1">
    <citation type="submission" date="2016-06" db="EMBL/GenBank/DDBJ databases">
        <title>Comparative genomics of the ectomycorrhizal sister species Rhizopogon vinicolor and Rhizopogon vesiculosus (Basidiomycota: Boletales) reveals a divergence of the mating type B locus.</title>
        <authorList>
            <consortium name="DOE Joint Genome Institute"/>
            <person name="Mujic A.B."/>
            <person name="Kuo A."/>
            <person name="Tritt A."/>
            <person name="Lipzen A."/>
            <person name="Chen C."/>
            <person name="Johnson J."/>
            <person name="Sharma A."/>
            <person name="Barry K."/>
            <person name="Grigoriev I.V."/>
            <person name="Spatafora J.W."/>
        </authorList>
    </citation>
    <scope>NUCLEOTIDE SEQUENCE [LARGE SCALE GENOMIC DNA]</scope>
    <source>
        <strain evidence="1 2">AM-OR11-026</strain>
    </source>
</reference>
<sequence length="58" mass="6632">MAMPVYSAPDHRYASGYITPPWNSWINCSAEMIFDMTSAEVPDIYTSETHMTLLERCV</sequence>
<accession>A0A1B7MDN3</accession>